<proteinExistence type="predicted"/>
<comment type="caution">
    <text evidence="1">The sequence shown here is derived from an EMBL/GenBank/DDBJ whole genome shotgun (WGS) entry which is preliminary data.</text>
</comment>
<evidence type="ECO:0000313" key="2">
    <source>
        <dbReference type="Proteomes" id="UP001162992"/>
    </source>
</evidence>
<sequence>MSGSWSVEMAMAMAMAIGGRRMVVRHRLLLLLLCIGAVFLTPAVCDFNEERVAELVQRQADAPDRVIDLDDNSLKRFASADQPRSYSLVIFFDAKQLRSNSELHLEELRREFALLASSYFTNNEDKDAATKVFFCQLEFQKSQASFALFGVNALPHIRLLPPGSADPKDSESIGMTDFFRSAEGMATFVESKTKQIVGPIARPPLVTNKQLQFLAGGLAVAAPFVIKKITAQNTPLHNPHLWCIGALVIYFFSVSGGMHNIIRKMPLFMADRNNPGKLVFFYQGSGMQLGAEGFAVGFLYTIVGLMIAFMTHIVIKVQSKPAQRFLMLLGMAVSYLAVRKVIILDNWKTGYAIHSYWPKKWT</sequence>
<dbReference type="Proteomes" id="UP001162992">
    <property type="component" value="Chromosome 20"/>
</dbReference>
<dbReference type="EMBL" id="CM055111">
    <property type="protein sequence ID" value="KAJ7518660.1"/>
    <property type="molecule type" value="Genomic_DNA"/>
</dbReference>
<name>A0ACC2AMJ8_DIPCM</name>
<organism evidence="1 2">
    <name type="scientific">Diphasiastrum complanatum</name>
    <name type="common">Issler's clubmoss</name>
    <name type="synonym">Lycopodium complanatum</name>
    <dbReference type="NCBI Taxonomy" id="34168"/>
    <lineage>
        <taxon>Eukaryota</taxon>
        <taxon>Viridiplantae</taxon>
        <taxon>Streptophyta</taxon>
        <taxon>Embryophyta</taxon>
        <taxon>Tracheophyta</taxon>
        <taxon>Lycopodiopsida</taxon>
        <taxon>Lycopodiales</taxon>
        <taxon>Lycopodiaceae</taxon>
        <taxon>Lycopodioideae</taxon>
        <taxon>Diphasiastrum</taxon>
    </lineage>
</organism>
<reference evidence="2" key="1">
    <citation type="journal article" date="2024" name="Proc. Natl. Acad. Sci. U.S.A.">
        <title>Extraordinary preservation of gene collinearity over three hundred million years revealed in homosporous lycophytes.</title>
        <authorList>
            <person name="Li C."/>
            <person name="Wickell D."/>
            <person name="Kuo L.Y."/>
            <person name="Chen X."/>
            <person name="Nie B."/>
            <person name="Liao X."/>
            <person name="Peng D."/>
            <person name="Ji J."/>
            <person name="Jenkins J."/>
            <person name="Williams M."/>
            <person name="Shu S."/>
            <person name="Plott C."/>
            <person name="Barry K."/>
            <person name="Rajasekar S."/>
            <person name="Grimwood J."/>
            <person name="Han X."/>
            <person name="Sun S."/>
            <person name="Hou Z."/>
            <person name="He W."/>
            <person name="Dai G."/>
            <person name="Sun C."/>
            <person name="Schmutz J."/>
            <person name="Leebens-Mack J.H."/>
            <person name="Li F.W."/>
            <person name="Wang L."/>
        </authorList>
    </citation>
    <scope>NUCLEOTIDE SEQUENCE [LARGE SCALE GENOMIC DNA]</scope>
    <source>
        <strain evidence="2">cv. PW_Plant_1</strain>
    </source>
</reference>
<gene>
    <name evidence="1" type="ORF">O6H91_20G002700</name>
</gene>
<keyword evidence="2" id="KW-1185">Reference proteome</keyword>
<accession>A0ACC2AMJ8</accession>
<evidence type="ECO:0000313" key="1">
    <source>
        <dbReference type="EMBL" id="KAJ7518660.1"/>
    </source>
</evidence>
<protein>
    <submittedName>
        <fullName evidence="1">Uncharacterized protein</fullName>
    </submittedName>
</protein>